<dbReference type="InterPro" id="IPR002509">
    <property type="entry name" value="NODB_dom"/>
</dbReference>
<comment type="caution">
    <text evidence="4">The sequence shown here is derived from an EMBL/GenBank/DDBJ whole genome shotgun (WGS) entry which is preliminary data.</text>
</comment>
<dbReference type="GO" id="GO:0016810">
    <property type="term" value="F:hydrolase activity, acting on carbon-nitrogen (but not peptide) bonds"/>
    <property type="evidence" value="ECO:0007669"/>
    <property type="project" value="InterPro"/>
</dbReference>
<dbReference type="GO" id="GO:0005975">
    <property type="term" value="P:carbohydrate metabolic process"/>
    <property type="evidence" value="ECO:0007669"/>
    <property type="project" value="InterPro"/>
</dbReference>
<dbReference type="Proteomes" id="UP000178684">
    <property type="component" value="Unassembled WGS sequence"/>
</dbReference>
<evidence type="ECO:0000259" key="3">
    <source>
        <dbReference type="Pfam" id="PF01522"/>
    </source>
</evidence>
<protein>
    <recommendedName>
        <fullName evidence="3">NodB homology domain-containing protein</fullName>
    </recommendedName>
</protein>
<accession>A0A1F5X5X1</accession>
<dbReference type="Pfam" id="PF01522">
    <property type="entry name" value="Polysacc_deac_1"/>
    <property type="match status" value="1"/>
</dbReference>
<name>A0A1F5X5X1_9BACT</name>
<dbReference type="GO" id="GO:0005576">
    <property type="term" value="C:extracellular region"/>
    <property type="evidence" value="ECO:0007669"/>
    <property type="project" value="UniProtKB-SubCell"/>
</dbReference>
<dbReference type="InterPro" id="IPR051398">
    <property type="entry name" value="Polysacch_Deacetylase"/>
</dbReference>
<dbReference type="PANTHER" id="PTHR34216">
    <property type="match status" value="1"/>
</dbReference>
<keyword evidence="2" id="KW-0732">Signal</keyword>
<dbReference type="AlphaFoldDB" id="A0A1F5X5X1"/>
<evidence type="ECO:0000313" key="4">
    <source>
        <dbReference type="EMBL" id="OGF83318.1"/>
    </source>
</evidence>
<evidence type="ECO:0000256" key="2">
    <source>
        <dbReference type="ARBA" id="ARBA00022729"/>
    </source>
</evidence>
<dbReference type="SUPFAM" id="SSF88713">
    <property type="entry name" value="Glycoside hydrolase/deacetylase"/>
    <property type="match status" value="1"/>
</dbReference>
<dbReference type="PANTHER" id="PTHR34216:SF3">
    <property type="entry name" value="POLY-BETA-1,6-N-ACETYL-D-GLUCOSAMINE N-DEACETYLASE"/>
    <property type="match status" value="1"/>
</dbReference>
<proteinExistence type="predicted"/>
<feature type="domain" description="NodB homology" evidence="3">
    <location>
        <begin position="121"/>
        <end position="258"/>
    </location>
</feature>
<dbReference type="Gene3D" id="3.20.20.370">
    <property type="entry name" value="Glycoside hydrolase/deacetylase"/>
    <property type="match status" value="1"/>
</dbReference>
<comment type="subcellular location">
    <subcellularLocation>
        <location evidence="1">Secreted</location>
    </subcellularLocation>
</comment>
<organism evidence="4 5">
    <name type="scientific">Candidatus Giovannonibacteria bacterium RIFCSPLOWO2_01_FULL_46_13</name>
    <dbReference type="NCBI Taxonomy" id="1798352"/>
    <lineage>
        <taxon>Bacteria</taxon>
        <taxon>Candidatus Giovannoniibacteriota</taxon>
    </lineage>
</organism>
<evidence type="ECO:0000313" key="5">
    <source>
        <dbReference type="Proteomes" id="UP000178684"/>
    </source>
</evidence>
<reference evidence="4 5" key="1">
    <citation type="journal article" date="2016" name="Nat. Commun.">
        <title>Thousands of microbial genomes shed light on interconnected biogeochemical processes in an aquifer system.</title>
        <authorList>
            <person name="Anantharaman K."/>
            <person name="Brown C.T."/>
            <person name="Hug L.A."/>
            <person name="Sharon I."/>
            <person name="Castelle C.J."/>
            <person name="Probst A.J."/>
            <person name="Thomas B.C."/>
            <person name="Singh A."/>
            <person name="Wilkins M.J."/>
            <person name="Karaoz U."/>
            <person name="Brodie E.L."/>
            <person name="Williams K.H."/>
            <person name="Hubbard S.S."/>
            <person name="Banfield J.F."/>
        </authorList>
    </citation>
    <scope>NUCLEOTIDE SEQUENCE [LARGE SCALE GENOMIC DNA]</scope>
</reference>
<sequence length="500" mass="56898">MTLKHRQFHLLVICAAIIAVIVLFYPAASNALLATKAHLYRYSYSVPRNLEVKNLSEFAPAEAVPVLMYHGVVVDGTLETENEKNTERDIFIAQMEMLKREGFQTISVKEYNEFIQGKFTLPAKPIILTFDDGRRDSFYTVDEVLEKLGFKATIFIASIKANQSDTFYLTWDELKHMKTTGRWEIEAHGEKSHEDIAVDENGSTGKYLTSRMYIPGQGLESIEDYEKRVEADYLKNIADLKGNLGIDAKYFAIPLNSYGYIDDSNYDGAFALNDKLTRRYFKLAFFQVPLKDGKPIETFYNYKDSNSYRVRRLDVQNISADELLQALEKYEPRNAFFEFPSAQKDLLIDLLYGSAETDEGGIRLTSGPNTSGRMLFGDQGWKNYTVTARIVREKGNSVSLVAYYTDEDNFISLDWSGKLVRLVEYVDGKEHELASYYPWEKTGEVEVLISVVDGKVMSYFSGKMISRNVPTQLSRGASGFDVWDPEGGAQSKIKRIKIND</sequence>
<dbReference type="InterPro" id="IPR011330">
    <property type="entry name" value="Glyco_hydro/deAcase_b/a-brl"/>
</dbReference>
<dbReference type="EMBL" id="MFIE01000003">
    <property type="protein sequence ID" value="OGF83318.1"/>
    <property type="molecule type" value="Genomic_DNA"/>
</dbReference>
<gene>
    <name evidence="4" type="ORF">A3B18_01585</name>
</gene>
<dbReference type="Gene3D" id="2.60.120.560">
    <property type="entry name" value="Exo-inulinase, domain 1"/>
    <property type="match status" value="1"/>
</dbReference>
<evidence type="ECO:0000256" key="1">
    <source>
        <dbReference type="ARBA" id="ARBA00004613"/>
    </source>
</evidence>